<comment type="similarity">
    <text evidence="2 5">Belongs to the sulfotransferase 1 family.</text>
</comment>
<evidence type="ECO:0000256" key="1">
    <source>
        <dbReference type="ARBA" id="ARBA00004496"/>
    </source>
</evidence>
<name>A0A6P7YIE9_9AMPH</name>
<feature type="domain" description="Sulfotransferase" evidence="6">
    <location>
        <begin position="40"/>
        <end position="288"/>
    </location>
</feature>
<evidence type="ECO:0000256" key="5">
    <source>
        <dbReference type="RuleBase" id="RU361155"/>
    </source>
</evidence>
<gene>
    <name evidence="8 9 10 11" type="primary">LOC115473741</name>
</gene>
<dbReference type="PANTHER" id="PTHR11783">
    <property type="entry name" value="SULFOTRANSFERASE SULT"/>
    <property type="match status" value="1"/>
</dbReference>
<evidence type="ECO:0000256" key="4">
    <source>
        <dbReference type="ARBA" id="ARBA00022679"/>
    </source>
</evidence>
<dbReference type="RefSeq" id="XP_030064675.1">
    <property type="nucleotide sequence ID" value="XM_030208815.1"/>
</dbReference>
<dbReference type="RefSeq" id="XP_030064676.1">
    <property type="nucleotide sequence ID" value="XM_030208816.1"/>
</dbReference>
<evidence type="ECO:0000256" key="3">
    <source>
        <dbReference type="ARBA" id="ARBA00022490"/>
    </source>
</evidence>
<evidence type="ECO:0000313" key="8">
    <source>
        <dbReference type="RefSeq" id="XP_030064674.1"/>
    </source>
</evidence>
<comment type="subcellular location">
    <subcellularLocation>
        <location evidence="1">Cytoplasm</location>
    </subcellularLocation>
</comment>
<keyword evidence="4 5" id="KW-0808">Transferase</keyword>
<protein>
    <recommendedName>
        <fullName evidence="5">Sulfotransferase</fullName>
        <ecNumber evidence="5">2.8.2.-</ecNumber>
    </recommendedName>
</protein>
<dbReference type="GO" id="GO:0005737">
    <property type="term" value="C:cytoplasm"/>
    <property type="evidence" value="ECO:0007669"/>
    <property type="project" value="UniProtKB-SubCell"/>
</dbReference>
<dbReference type="InterPro" id="IPR027417">
    <property type="entry name" value="P-loop_NTPase"/>
</dbReference>
<dbReference type="AlphaFoldDB" id="A0A6P7YIE9"/>
<evidence type="ECO:0000313" key="11">
    <source>
        <dbReference type="RefSeq" id="XP_030064677.1"/>
    </source>
</evidence>
<evidence type="ECO:0000313" key="10">
    <source>
        <dbReference type="RefSeq" id="XP_030064676.1"/>
    </source>
</evidence>
<dbReference type="RefSeq" id="XP_030064674.1">
    <property type="nucleotide sequence ID" value="XM_030208814.1"/>
</dbReference>
<reference evidence="8 9" key="1">
    <citation type="submission" date="2025-04" db="UniProtKB">
        <authorList>
            <consortium name="RefSeq"/>
        </authorList>
    </citation>
    <scope>IDENTIFICATION</scope>
</reference>
<organism evidence="7 10">
    <name type="scientific">Microcaecilia unicolor</name>
    <dbReference type="NCBI Taxonomy" id="1415580"/>
    <lineage>
        <taxon>Eukaryota</taxon>
        <taxon>Metazoa</taxon>
        <taxon>Chordata</taxon>
        <taxon>Craniata</taxon>
        <taxon>Vertebrata</taxon>
        <taxon>Euteleostomi</taxon>
        <taxon>Amphibia</taxon>
        <taxon>Gymnophiona</taxon>
        <taxon>Siphonopidae</taxon>
        <taxon>Microcaecilia</taxon>
    </lineage>
</organism>
<dbReference type="InterPro" id="IPR000863">
    <property type="entry name" value="Sulfotransferase_dom"/>
</dbReference>
<dbReference type="FunFam" id="3.40.50.300:FF:000433">
    <property type="entry name" value="Estrogen sulfotransferase"/>
    <property type="match status" value="1"/>
</dbReference>
<dbReference type="KEGG" id="muo:115473741"/>
<keyword evidence="7" id="KW-1185">Reference proteome</keyword>
<dbReference type="GeneID" id="115473741"/>
<evidence type="ECO:0000313" key="9">
    <source>
        <dbReference type="RefSeq" id="XP_030064675.1"/>
    </source>
</evidence>
<dbReference type="Gene3D" id="3.40.50.300">
    <property type="entry name" value="P-loop containing nucleotide triphosphate hydrolases"/>
    <property type="match status" value="1"/>
</dbReference>
<sequence>MENAGNSSHHQEDLVLIHNVPMLKSIANNWEQVEGFQARPDDLIIATYPKAGTTWVSEIVDIVHNNGDVAKSSQAPIYYRVPYMEFFMHPEKNIPGMRYLNSMASPRLIKTHLPVQLLPKSMWENKCKIIYMARNAKDVAVSFFYFHHNIKALPDVGTWEEFLQKYIAGKVSYGSWHDHVKGWWKKRQEHPILYLFYEDMKEDPANEIRKLMRFLEKDLREEVLEKIIHHTSFQFMKKNPMTNYEGLSHDTVFPFMRKGITGDWKNHFTVAQNEIFDADYARKMEGSGLQFRTEI</sequence>
<accession>A0A6P7YIE9</accession>
<dbReference type="RefSeq" id="XP_030064677.1">
    <property type="nucleotide sequence ID" value="XM_030208817.1"/>
</dbReference>
<dbReference type="EC" id="2.8.2.-" evidence="5"/>
<keyword evidence="3" id="KW-0963">Cytoplasm</keyword>
<evidence type="ECO:0000256" key="2">
    <source>
        <dbReference type="ARBA" id="ARBA00005771"/>
    </source>
</evidence>
<dbReference type="OrthoDB" id="205623at2759"/>
<dbReference type="GO" id="GO:0008146">
    <property type="term" value="F:sulfotransferase activity"/>
    <property type="evidence" value="ECO:0007669"/>
    <property type="project" value="InterPro"/>
</dbReference>
<dbReference type="SUPFAM" id="SSF52540">
    <property type="entry name" value="P-loop containing nucleoside triphosphate hydrolases"/>
    <property type="match status" value="1"/>
</dbReference>
<dbReference type="Pfam" id="PF00685">
    <property type="entry name" value="Sulfotransfer_1"/>
    <property type="match status" value="1"/>
</dbReference>
<dbReference type="Proteomes" id="UP000515156">
    <property type="component" value="Chromosome 7"/>
</dbReference>
<evidence type="ECO:0000259" key="6">
    <source>
        <dbReference type="Pfam" id="PF00685"/>
    </source>
</evidence>
<evidence type="ECO:0000313" key="7">
    <source>
        <dbReference type="Proteomes" id="UP000515156"/>
    </source>
</evidence>
<proteinExistence type="inferred from homology"/>